<protein>
    <recommendedName>
        <fullName evidence="4">ATP synthase complex subunit H</fullName>
    </recommendedName>
</protein>
<evidence type="ECO:0000313" key="3">
    <source>
        <dbReference type="Proteomes" id="UP000245783"/>
    </source>
</evidence>
<dbReference type="InterPro" id="IPR019711">
    <property type="entry name" value="ATP_synth_F0_suH"/>
</dbReference>
<evidence type="ECO:0000313" key="2">
    <source>
        <dbReference type="EMBL" id="PWN43108.1"/>
    </source>
</evidence>
<feature type="region of interest" description="Disordered" evidence="1">
    <location>
        <begin position="51"/>
        <end position="110"/>
    </location>
</feature>
<dbReference type="InParanoid" id="A0A316W1Z2"/>
<name>A0A316W1Z2_9BASI</name>
<dbReference type="Pfam" id="PF10775">
    <property type="entry name" value="ATP_sub_h"/>
    <property type="match status" value="1"/>
</dbReference>
<dbReference type="RefSeq" id="XP_025370268.1">
    <property type="nucleotide sequence ID" value="XM_025513756.1"/>
</dbReference>
<sequence>MLSAFSNAALSATRSRAPMTVRSISSSAIASKDFVQEIYIKELKAYKAPAKSADAHKGQVRDFHAPKAPQAPSVSTSDISSELDAYSKSEPDVAEASASSSSSGSLLESHEDVNAWLEEAKKPVVKEHH</sequence>
<dbReference type="STRING" id="1522189.A0A316W1Z2"/>
<organism evidence="2 3">
    <name type="scientific">Ceraceosorus guamensis</name>
    <dbReference type="NCBI Taxonomy" id="1522189"/>
    <lineage>
        <taxon>Eukaryota</taxon>
        <taxon>Fungi</taxon>
        <taxon>Dikarya</taxon>
        <taxon>Basidiomycota</taxon>
        <taxon>Ustilaginomycotina</taxon>
        <taxon>Exobasidiomycetes</taxon>
        <taxon>Ceraceosorales</taxon>
        <taxon>Ceraceosoraceae</taxon>
        <taxon>Ceraceosorus</taxon>
    </lineage>
</organism>
<evidence type="ECO:0008006" key="4">
    <source>
        <dbReference type="Google" id="ProtNLM"/>
    </source>
</evidence>
<feature type="compositionally biased region" description="Low complexity" evidence="1">
    <location>
        <begin position="94"/>
        <end position="107"/>
    </location>
</feature>
<feature type="compositionally biased region" description="Basic and acidic residues" evidence="1">
    <location>
        <begin position="53"/>
        <end position="65"/>
    </location>
</feature>
<dbReference type="PANTHER" id="PTHR28207">
    <property type="entry name" value="ATP SYNTHASE SUBUNIT H, MITOCHONDRIAL"/>
    <property type="match status" value="1"/>
</dbReference>
<proteinExistence type="predicted"/>
<dbReference type="Proteomes" id="UP000245783">
    <property type="component" value="Unassembled WGS sequence"/>
</dbReference>
<dbReference type="PANTHER" id="PTHR28207:SF1">
    <property type="entry name" value="ATP SYNTHASE SUBUNIT H, MITOCHONDRIAL"/>
    <property type="match status" value="1"/>
</dbReference>
<dbReference type="AlphaFoldDB" id="A0A316W1Z2"/>
<dbReference type="GeneID" id="37035626"/>
<reference evidence="2 3" key="1">
    <citation type="journal article" date="2018" name="Mol. Biol. Evol.">
        <title>Broad Genomic Sampling Reveals a Smut Pathogenic Ancestry of the Fungal Clade Ustilaginomycotina.</title>
        <authorList>
            <person name="Kijpornyongpan T."/>
            <person name="Mondo S.J."/>
            <person name="Barry K."/>
            <person name="Sandor L."/>
            <person name="Lee J."/>
            <person name="Lipzen A."/>
            <person name="Pangilinan J."/>
            <person name="LaButti K."/>
            <person name="Hainaut M."/>
            <person name="Henrissat B."/>
            <person name="Grigoriev I.V."/>
            <person name="Spatafora J.W."/>
            <person name="Aime M.C."/>
        </authorList>
    </citation>
    <scope>NUCLEOTIDE SEQUENCE [LARGE SCALE GENOMIC DNA]</scope>
    <source>
        <strain evidence="2 3">MCA 4658</strain>
    </source>
</reference>
<keyword evidence="3" id="KW-1185">Reference proteome</keyword>
<gene>
    <name evidence="2" type="ORF">IE81DRAFT_322825</name>
</gene>
<evidence type="ECO:0000256" key="1">
    <source>
        <dbReference type="SAM" id="MobiDB-lite"/>
    </source>
</evidence>
<accession>A0A316W1Z2</accession>
<dbReference type="GO" id="GO:0046933">
    <property type="term" value="F:proton-transporting ATP synthase activity, rotational mechanism"/>
    <property type="evidence" value="ECO:0007669"/>
    <property type="project" value="TreeGrafter"/>
</dbReference>
<dbReference type="EMBL" id="KZ819373">
    <property type="protein sequence ID" value="PWN43108.1"/>
    <property type="molecule type" value="Genomic_DNA"/>
</dbReference>
<dbReference type="OrthoDB" id="274752at2759"/>